<proteinExistence type="predicted"/>
<protein>
    <recommendedName>
        <fullName evidence="11">Ionotropic glutamate receptor C-terminal domain-containing protein</fullName>
    </recommendedName>
</protein>
<reference evidence="9 10" key="1">
    <citation type="submission" date="2017-12" db="EMBL/GenBank/DDBJ databases">
        <title>Hemimetabolous genomes reveal molecular basis of termite eusociality.</title>
        <authorList>
            <person name="Harrison M.C."/>
            <person name="Jongepier E."/>
            <person name="Robertson H.M."/>
            <person name="Arning N."/>
            <person name="Bitard-Feildel T."/>
            <person name="Chao H."/>
            <person name="Childers C.P."/>
            <person name="Dinh H."/>
            <person name="Doddapaneni H."/>
            <person name="Dugan S."/>
            <person name="Gowin J."/>
            <person name="Greiner C."/>
            <person name="Han Y."/>
            <person name="Hu H."/>
            <person name="Hughes D.S.T."/>
            <person name="Huylmans A.-K."/>
            <person name="Kemena C."/>
            <person name="Kremer L.P.M."/>
            <person name="Lee S.L."/>
            <person name="Lopez-Ezquerra A."/>
            <person name="Mallet L."/>
            <person name="Monroy-Kuhn J.M."/>
            <person name="Moser A."/>
            <person name="Murali S.C."/>
            <person name="Muzny D.M."/>
            <person name="Otani S."/>
            <person name="Piulachs M.-D."/>
            <person name="Poelchau M."/>
            <person name="Qu J."/>
            <person name="Schaub F."/>
            <person name="Wada-Katsumata A."/>
            <person name="Worley K.C."/>
            <person name="Xie Q."/>
            <person name="Ylla G."/>
            <person name="Poulsen M."/>
            <person name="Gibbs R.A."/>
            <person name="Schal C."/>
            <person name="Richards S."/>
            <person name="Belles X."/>
            <person name="Korb J."/>
            <person name="Bornberg-Bauer E."/>
        </authorList>
    </citation>
    <scope>NUCLEOTIDE SEQUENCE [LARGE SCALE GENOMIC DNA]</scope>
    <source>
        <tissue evidence="9">Whole body</tissue>
    </source>
</reference>
<dbReference type="Proteomes" id="UP000235965">
    <property type="component" value="Unassembled WGS sequence"/>
</dbReference>
<dbReference type="FunCoup" id="A0A2J7PUE8">
    <property type="interactions" value="87"/>
</dbReference>
<sequence length="601" mass="68349">MVYAFLQKLNHITRWPLQISCVGSRVPEIMFDDFGKHHSYMIFTWADEGEDDIMGNLIYQLEEMKDSPSWNPRARFIVAIIAQPSQNASLMALEIAEELWNNYRVADVLLMVPKADNTCTKNAESACKKDIPLSFGLYTWIPYESHKKCAKINVFLIGELTLESKRRSLKGASLFPVKIPKHFHGCPLNVSTIHTPPALVVNNVAGHIHSGLEVQYLDQFAQAMNATLVYQEVAPGDAVTVRLETLSDLHKGSTDLAFGGFPLHPTAAVFADPTVSYLEDNLVWYVPCGMPNARMERVAAIFTPSLWLAMCTVFLLIVVVMWGLANCTRFTQINKSHACIGVSDSISVIWAVYLGVSAPKIPRNDAVRTMFIFVVWYSFATSCVFQTYFTSILVNPGMSQQIVTLEELYQSNLVYHYNNRTDSFVKFTDPEYYSEIRLEKKECRYRGTCIIDYLSNTNVATISSSFHAEYYTLAAIPAGSSTPRMCTLKDKFYNIRYTMYIEKGSFLVDSFNRIIRRVIEAGLIEKLKQDTKTSWRYGKFSEPHLTIDTVVETNRDESDYFVFSMSHLKLAFYFLILGYLLSIIMIVGELLFARYTSPQEE</sequence>
<dbReference type="AlphaFoldDB" id="A0A2J7PUE8"/>
<keyword evidence="4 8" id="KW-1133">Transmembrane helix</keyword>
<evidence type="ECO:0000256" key="2">
    <source>
        <dbReference type="ARBA" id="ARBA00022475"/>
    </source>
</evidence>
<comment type="caution">
    <text evidence="9">The sequence shown here is derived from an EMBL/GenBank/DDBJ whole genome shotgun (WGS) entry which is preliminary data.</text>
</comment>
<dbReference type="EMBL" id="NEVH01021199">
    <property type="protein sequence ID" value="PNF19944.1"/>
    <property type="molecule type" value="Genomic_DNA"/>
</dbReference>
<accession>A0A2J7PUE8</accession>
<keyword evidence="10" id="KW-1185">Reference proteome</keyword>
<gene>
    <name evidence="9" type="ORF">B7P43_G10374</name>
</gene>
<evidence type="ECO:0000256" key="8">
    <source>
        <dbReference type="SAM" id="Phobius"/>
    </source>
</evidence>
<keyword evidence="7" id="KW-0325">Glycoprotein</keyword>
<dbReference type="OrthoDB" id="6506757at2759"/>
<comment type="subcellular location">
    <subcellularLocation>
        <location evidence="1">Cell membrane</location>
        <topology evidence="1">Multi-pass membrane protein</topology>
    </subcellularLocation>
</comment>
<dbReference type="PANTHER" id="PTHR42643">
    <property type="entry name" value="IONOTROPIC RECEPTOR 20A-RELATED"/>
    <property type="match status" value="1"/>
</dbReference>
<feature type="transmembrane region" description="Helical" evidence="8">
    <location>
        <begin position="337"/>
        <end position="358"/>
    </location>
</feature>
<dbReference type="GO" id="GO:0005886">
    <property type="term" value="C:plasma membrane"/>
    <property type="evidence" value="ECO:0007669"/>
    <property type="project" value="UniProtKB-SubCell"/>
</dbReference>
<feature type="transmembrane region" description="Helical" evidence="8">
    <location>
        <begin position="370"/>
        <end position="389"/>
    </location>
</feature>
<dbReference type="InParanoid" id="A0A2J7PUE8"/>
<evidence type="ECO:0000256" key="3">
    <source>
        <dbReference type="ARBA" id="ARBA00022692"/>
    </source>
</evidence>
<dbReference type="STRING" id="105785.A0A2J7PUE8"/>
<evidence type="ECO:0000256" key="1">
    <source>
        <dbReference type="ARBA" id="ARBA00004651"/>
    </source>
</evidence>
<feature type="transmembrane region" description="Helical" evidence="8">
    <location>
        <begin position="570"/>
        <end position="593"/>
    </location>
</feature>
<evidence type="ECO:0000256" key="7">
    <source>
        <dbReference type="ARBA" id="ARBA00023180"/>
    </source>
</evidence>
<evidence type="ECO:0000256" key="6">
    <source>
        <dbReference type="ARBA" id="ARBA00023170"/>
    </source>
</evidence>
<name>A0A2J7PUE8_9NEOP</name>
<keyword evidence="5 8" id="KW-0472">Membrane</keyword>
<dbReference type="InterPro" id="IPR052192">
    <property type="entry name" value="Insect_Ionotropic_Sensory_Rcpt"/>
</dbReference>
<evidence type="ECO:0000256" key="4">
    <source>
        <dbReference type="ARBA" id="ARBA00022989"/>
    </source>
</evidence>
<evidence type="ECO:0000313" key="9">
    <source>
        <dbReference type="EMBL" id="PNF19944.1"/>
    </source>
</evidence>
<dbReference type="SUPFAM" id="SSF53850">
    <property type="entry name" value="Periplasmic binding protein-like II"/>
    <property type="match status" value="1"/>
</dbReference>
<keyword evidence="3 8" id="KW-0812">Transmembrane</keyword>
<evidence type="ECO:0000313" key="10">
    <source>
        <dbReference type="Proteomes" id="UP000235965"/>
    </source>
</evidence>
<organism evidence="9 10">
    <name type="scientific">Cryptotermes secundus</name>
    <dbReference type="NCBI Taxonomy" id="105785"/>
    <lineage>
        <taxon>Eukaryota</taxon>
        <taxon>Metazoa</taxon>
        <taxon>Ecdysozoa</taxon>
        <taxon>Arthropoda</taxon>
        <taxon>Hexapoda</taxon>
        <taxon>Insecta</taxon>
        <taxon>Pterygota</taxon>
        <taxon>Neoptera</taxon>
        <taxon>Polyneoptera</taxon>
        <taxon>Dictyoptera</taxon>
        <taxon>Blattodea</taxon>
        <taxon>Blattoidea</taxon>
        <taxon>Termitoidae</taxon>
        <taxon>Kalotermitidae</taxon>
        <taxon>Cryptotermitinae</taxon>
        <taxon>Cryptotermes</taxon>
    </lineage>
</organism>
<dbReference type="PANTHER" id="PTHR42643:SF30">
    <property type="entry name" value="IONOTROPIC RECEPTOR 40A-RELATED"/>
    <property type="match status" value="1"/>
</dbReference>
<dbReference type="Gene3D" id="1.10.287.70">
    <property type="match status" value="1"/>
</dbReference>
<evidence type="ECO:0000256" key="5">
    <source>
        <dbReference type="ARBA" id="ARBA00023136"/>
    </source>
</evidence>
<evidence type="ECO:0008006" key="11">
    <source>
        <dbReference type="Google" id="ProtNLM"/>
    </source>
</evidence>
<keyword evidence="6" id="KW-0675">Receptor</keyword>
<keyword evidence="2" id="KW-1003">Cell membrane</keyword>
<feature type="transmembrane region" description="Helical" evidence="8">
    <location>
        <begin position="306"/>
        <end position="325"/>
    </location>
</feature>